<protein>
    <submittedName>
        <fullName evidence="2">Uncharacterized protein</fullName>
    </submittedName>
</protein>
<evidence type="ECO:0000256" key="1">
    <source>
        <dbReference type="SAM" id="MobiDB-lite"/>
    </source>
</evidence>
<organism evidence="2 3">
    <name type="scientific">Nitrosomonas ureae</name>
    <dbReference type="NCBI Taxonomy" id="44577"/>
    <lineage>
        <taxon>Bacteria</taxon>
        <taxon>Pseudomonadati</taxon>
        <taxon>Pseudomonadota</taxon>
        <taxon>Betaproteobacteria</taxon>
        <taxon>Nitrosomonadales</taxon>
        <taxon>Nitrosomonadaceae</taxon>
        <taxon>Nitrosomonas</taxon>
    </lineage>
</organism>
<evidence type="ECO:0000313" key="2">
    <source>
        <dbReference type="EMBL" id="PTQ88022.1"/>
    </source>
</evidence>
<name>A0A2T5IVV4_9PROT</name>
<dbReference type="Proteomes" id="UP000244110">
    <property type="component" value="Unassembled WGS sequence"/>
</dbReference>
<dbReference type="AlphaFoldDB" id="A0A2T5IVV4"/>
<proteinExistence type="predicted"/>
<sequence>MSHFQFNLPKSRYQQNKRVSDEGQGTEFVGLAKALGAEGGLRTNITSATLARRIRFPYCGHEINPLYLGIQLLS</sequence>
<reference evidence="2 3" key="1">
    <citation type="submission" date="2018-04" db="EMBL/GenBank/DDBJ databases">
        <title>Active sludge and wastewater microbial communities from Klosterneuburg, Austria.</title>
        <authorList>
            <person name="Wagner M."/>
        </authorList>
    </citation>
    <scope>NUCLEOTIDE SEQUENCE [LARGE SCALE GENOMIC DNA]</scope>
    <source>
        <strain evidence="2 3">Nm4</strain>
    </source>
</reference>
<gene>
    <name evidence="2" type="ORF">C8R28_100221</name>
</gene>
<feature type="region of interest" description="Disordered" evidence="1">
    <location>
        <begin position="1"/>
        <end position="21"/>
    </location>
</feature>
<dbReference type="EMBL" id="QAOL01000002">
    <property type="protein sequence ID" value="PTQ88022.1"/>
    <property type="molecule type" value="Genomic_DNA"/>
</dbReference>
<accession>A0A2T5IVV4</accession>
<comment type="caution">
    <text evidence="2">The sequence shown here is derived from an EMBL/GenBank/DDBJ whole genome shotgun (WGS) entry which is preliminary data.</text>
</comment>
<evidence type="ECO:0000313" key="3">
    <source>
        <dbReference type="Proteomes" id="UP000244110"/>
    </source>
</evidence>